<evidence type="ECO:0000313" key="2">
    <source>
        <dbReference type="Proteomes" id="UP001401887"/>
    </source>
</evidence>
<accession>A0ABP9WEB7</accession>
<dbReference type="RefSeq" id="WP_345467485.1">
    <property type="nucleotide sequence ID" value="NZ_BAABRP010000020.1"/>
</dbReference>
<keyword evidence="2" id="KW-1185">Reference proteome</keyword>
<organism evidence="1 2">
    <name type="scientific">Deinococcus carri</name>
    <dbReference type="NCBI Taxonomy" id="1211323"/>
    <lineage>
        <taxon>Bacteria</taxon>
        <taxon>Thermotogati</taxon>
        <taxon>Deinococcota</taxon>
        <taxon>Deinococci</taxon>
        <taxon>Deinococcales</taxon>
        <taxon>Deinococcaceae</taxon>
        <taxon>Deinococcus</taxon>
    </lineage>
</organism>
<comment type="caution">
    <text evidence="1">The sequence shown here is derived from an EMBL/GenBank/DDBJ whole genome shotgun (WGS) entry which is preliminary data.</text>
</comment>
<gene>
    <name evidence="1" type="ORF">Dcar01_03338</name>
</gene>
<evidence type="ECO:0008006" key="3">
    <source>
        <dbReference type="Google" id="ProtNLM"/>
    </source>
</evidence>
<dbReference type="EMBL" id="BAABRP010000020">
    <property type="protein sequence ID" value="GAA5514582.1"/>
    <property type="molecule type" value="Genomic_DNA"/>
</dbReference>
<proteinExistence type="predicted"/>
<protein>
    <recommendedName>
        <fullName evidence="3">FlgD Ig-like domain-containing protein</fullName>
    </recommendedName>
</protein>
<name>A0ABP9WEB7_9DEIO</name>
<dbReference type="Proteomes" id="UP001401887">
    <property type="component" value="Unassembled WGS sequence"/>
</dbReference>
<sequence length="65" mass="7097">MRGGQEVCPRGDTLHLGLSSYWNGRLSDGQLAPAGRYQVRAGLRVTRKDGRTEWLSAPATGLEVK</sequence>
<evidence type="ECO:0000313" key="1">
    <source>
        <dbReference type="EMBL" id="GAA5514582.1"/>
    </source>
</evidence>
<reference evidence="1 2" key="1">
    <citation type="submission" date="2024-02" db="EMBL/GenBank/DDBJ databases">
        <title>Deinococcus carri NBRC 110142.</title>
        <authorList>
            <person name="Ichikawa N."/>
            <person name="Katano-Makiyama Y."/>
            <person name="Hidaka K."/>
        </authorList>
    </citation>
    <scope>NUCLEOTIDE SEQUENCE [LARGE SCALE GENOMIC DNA]</scope>
    <source>
        <strain evidence="1 2">NBRC 110142</strain>
    </source>
</reference>